<name>A0A1T4KI59_9BACT</name>
<evidence type="ECO:0000313" key="1">
    <source>
        <dbReference type="EMBL" id="SJZ42122.1"/>
    </source>
</evidence>
<dbReference type="InterPro" id="IPR025396">
    <property type="entry name" value="DUF4302"/>
</dbReference>
<dbReference type="RefSeq" id="WP_159455841.1">
    <property type="nucleotide sequence ID" value="NZ_FUWZ01000001.1"/>
</dbReference>
<reference evidence="2" key="1">
    <citation type="submission" date="2017-02" db="EMBL/GenBank/DDBJ databases">
        <authorList>
            <person name="Varghese N."/>
            <person name="Submissions S."/>
        </authorList>
    </citation>
    <scope>NUCLEOTIDE SEQUENCE [LARGE SCALE GENOMIC DNA]</scope>
    <source>
        <strain evidence="2">DSM 22224</strain>
    </source>
</reference>
<proteinExistence type="predicted"/>
<dbReference type="Pfam" id="PF14135">
    <property type="entry name" value="DUF4302"/>
    <property type="match status" value="1"/>
</dbReference>
<accession>A0A1T4KI59</accession>
<dbReference type="Proteomes" id="UP000190367">
    <property type="component" value="Unassembled WGS sequence"/>
</dbReference>
<dbReference type="PROSITE" id="PS51257">
    <property type="entry name" value="PROKAR_LIPOPROTEIN"/>
    <property type="match status" value="1"/>
</dbReference>
<dbReference type="OrthoDB" id="707849at2"/>
<evidence type="ECO:0008006" key="3">
    <source>
        <dbReference type="Google" id="ProtNLM"/>
    </source>
</evidence>
<sequence length="437" mass="47957">MKKYIIAGTLLCILAASCRKDNDGSLFGTKPEERMNATLTAYKQQLTGGANGWKAYLFPDGGMGFGFYFKFGENNRVNMLGDLTQATGQDLAESSYRMGAQQRPSLVFDTYNYLHLLADPDRKVFGGLPGKGYDSDFEFGYDSTRNDTVFLTGNAKQSKMVLVRASAAEETAYKAGGLNSIRDAISNYVAGHPNLYATTGDGKKVQTVINPSGRSFSLVYEQDGELKTETNNLAYTLTGFFTKKPFTINNNSYQEVFFDAAQQVMYLKSNGKNTGLQTSNSPLFALHLLLGVGYDQIQTSDATQGAFSPAYKALWTAAKTRMPNLGFPNLQLAGLDILFDTESKLIGIQVKVTQNANTFSGMYIFDYAKSKDGVFSFTMQDIKGEIPTIIYPAMKPILDKLAIGKYRVDYFSMPGNSQMAQLIGVDDPTFIMGGSLK</sequence>
<protein>
    <recommendedName>
        <fullName evidence="3">DUF4302 domain-containing protein</fullName>
    </recommendedName>
</protein>
<gene>
    <name evidence="1" type="ORF">SAMN04488128_101136</name>
</gene>
<dbReference type="STRING" id="634771.SAMN04488128_101136"/>
<keyword evidence="2" id="KW-1185">Reference proteome</keyword>
<evidence type="ECO:0000313" key="2">
    <source>
        <dbReference type="Proteomes" id="UP000190367"/>
    </source>
</evidence>
<dbReference type="AlphaFoldDB" id="A0A1T4KI59"/>
<organism evidence="1 2">
    <name type="scientific">Chitinophaga eiseniae</name>
    <dbReference type="NCBI Taxonomy" id="634771"/>
    <lineage>
        <taxon>Bacteria</taxon>
        <taxon>Pseudomonadati</taxon>
        <taxon>Bacteroidota</taxon>
        <taxon>Chitinophagia</taxon>
        <taxon>Chitinophagales</taxon>
        <taxon>Chitinophagaceae</taxon>
        <taxon>Chitinophaga</taxon>
    </lineage>
</organism>
<dbReference type="EMBL" id="FUWZ01000001">
    <property type="protein sequence ID" value="SJZ42122.1"/>
    <property type="molecule type" value="Genomic_DNA"/>
</dbReference>